<dbReference type="PANTHER" id="PTHR31589:SF135">
    <property type="entry name" value="OS05G0341100 PROTEIN"/>
    <property type="match status" value="1"/>
</dbReference>
<evidence type="ECO:0000313" key="3">
    <source>
        <dbReference type="EnsemblPlants" id="OMERI04G03990.1"/>
    </source>
</evidence>
<organism evidence="3">
    <name type="scientific">Oryza meridionalis</name>
    <dbReference type="NCBI Taxonomy" id="40149"/>
    <lineage>
        <taxon>Eukaryota</taxon>
        <taxon>Viridiplantae</taxon>
        <taxon>Streptophyta</taxon>
        <taxon>Embryophyta</taxon>
        <taxon>Tracheophyta</taxon>
        <taxon>Spermatophyta</taxon>
        <taxon>Magnoliopsida</taxon>
        <taxon>Liliopsida</taxon>
        <taxon>Poales</taxon>
        <taxon>Poaceae</taxon>
        <taxon>BOP clade</taxon>
        <taxon>Oryzoideae</taxon>
        <taxon>Oryzeae</taxon>
        <taxon>Oryzinae</taxon>
        <taxon>Oryza</taxon>
    </lineage>
</organism>
<dbReference type="Gramene" id="OMERI04G03990.1">
    <property type="protein sequence ID" value="OMERI04G03990.1"/>
    <property type="gene ID" value="OMERI04G03990"/>
</dbReference>
<reference evidence="3" key="1">
    <citation type="submission" date="2015-04" db="UniProtKB">
        <authorList>
            <consortium name="EnsemblPlants"/>
        </authorList>
    </citation>
    <scope>IDENTIFICATION</scope>
</reference>
<keyword evidence="1" id="KW-1133">Transmembrane helix</keyword>
<proteinExistence type="predicted"/>
<dbReference type="InterPro" id="IPR053168">
    <property type="entry name" value="Glutamic_endopeptidase"/>
</dbReference>
<dbReference type="eggNOG" id="ENOG502RRNG">
    <property type="taxonomic scope" value="Eukaryota"/>
</dbReference>
<sequence length="185" mass="19925">MTKLLELPVIIFVSYIVLLAAGIQEGRYVKHGASNDQHISNEIVNKAIETGDGDVFHCMDINRQPALSHPLLKGHIIQMEPTSYPSELKIKSSSDTIATEAHLPTIACPKGTIPFFDPMGNTGHRGGERAGCTTYDEIYGTQVAINVYEPKVRGQNDLSASWALMVNGPTGNYEGIGAGSISQGQ</sequence>
<keyword evidence="1" id="KW-0812">Transmembrane</keyword>
<dbReference type="PANTHER" id="PTHR31589">
    <property type="entry name" value="PROTEIN, PUTATIVE (DUF239)-RELATED-RELATED"/>
    <property type="match status" value="1"/>
</dbReference>
<evidence type="ECO:0000256" key="1">
    <source>
        <dbReference type="SAM" id="Phobius"/>
    </source>
</evidence>
<accession>A0A0E0DBD0</accession>
<feature type="transmembrane region" description="Helical" evidence="1">
    <location>
        <begin position="6"/>
        <end position="23"/>
    </location>
</feature>
<feature type="domain" description="Neprosin activation peptide" evidence="2">
    <location>
        <begin position="48"/>
        <end position="114"/>
    </location>
</feature>
<dbReference type="Proteomes" id="UP000008021">
    <property type="component" value="Chromosome 4"/>
</dbReference>
<dbReference type="Pfam" id="PF14365">
    <property type="entry name" value="Neprosin_AP"/>
    <property type="match status" value="1"/>
</dbReference>
<dbReference type="InterPro" id="IPR025521">
    <property type="entry name" value="Neprosin_propep"/>
</dbReference>
<protein>
    <recommendedName>
        <fullName evidence="2">Neprosin activation peptide domain-containing protein</fullName>
    </recommendedName>
</protein>
<dbReference type="HOGENOM" id="CLU_030538_0_0_1"/>
<dbReference type="STRING" id="40149.A0A0E0DBD0"/>
<keyword evidence="4" id="KW-1185">Reference proteome</keyword>
<name>A0A0E0DBD0_9ORYZ</name>
<dbReference type="AlphaFoldDB" id="A0A0E0DBD0"/>
<evidence type="ECO:0000259" key="2">
    <source>
        <dbReference type="Pfam" id="PF14365"/>
    </source>
</evidence>
<keyword evidence="1" id="KW-0472">Membrane</keyword>
<dbReference type="EnsemblPlants" id="OMERI04G03990.1">
    <property type="protein sequence ID" value="OMERI04G03990.1"/>
    <property type="gene ID" value="OMERI04G03990"/>
</dbReference>
<reference evidence="3" key="2">
    <citation type="submission" date="2018-05" db="EMBL/GenBank/DDBJ databases">
        <title>OmerRS3 (Oryza meridionalis Reference Sequence Version 3).</title>
        <authorList>
            <person name="Zhang J."/>
            <person name="Kudrna D."/>
            <person name="Lee S."/>
            <person name="Talag J."/>
            <person name="Welchert J."/>
            <person name="Wing R.A."/>
        </authorList>
    </citation>
    <scope>NUCLEOTIDE SEQUENCE [LARGE SCALE GENOMIC DNA]</scope>
    <source>
        <strain evidence="3">cv. OR44</strain>
    </source>
</reference>
<evidence type="ECO:0000313" key="4">
    <source>
        <dbReference type="Proteomes" id="UP000008021"/>
    </source>
</evidence>